<dbReference type="InParanoid" id="A0A0V1AX28"/>
<sequence length="108" mass="12079">MLCKDDQWEITFLETKQQPSFYQASLSEEAVRKAVNASIDRRIIWRTASAEPNDGGYSTTSSRLCESRLSTGSCSDSAKLKWLTVQAVKCNSSTHHSCAVDPSVYQRQ</sequence>
<protein>
    <submittedName>
        <fullName evidence="1">Uncharacterized protein</fullName>
    </submittedName>
</protein>
<proteinExistence type="predicted"/>
<dbReference type="Proteomes" id="UP000054776">
    <property type="component" value="Unassembled WGS sequence"/>
</dbReference>
<organism evidence="1 2">
    <name type="scientific">Trichinella spiralis</name>
    <name type="common">Trichina worm</name>
    <dbReference type="NCBI Taxonomy" id="6334"/>
    <lineage>
        <taxon>Eukaryota</taxon>
        <taxon>Metazoa</taxon>
        <taxon>Ecdysozoa</taxon>
        <taxon>Nematoda</taxon>
        <taxon>Enoplea</taxon>
        <taxon>Dorylaimia</taxon>
        <taxon>Trichinellida</taxon>
        <taxon>Trichinellidae</taxon>
        <taxon>Trichinella</taxon>
    </lineage>
</organism>
<keyword evidence="2" id="KW-1185">Reference proteome</keyword>
<dbReference type="AlphaFoldDB" id="A0A0V1AX28"/>
<reference evidence="1 2" key="1">
    <citation type="submission" date="2015-01" db="EMBL/GenBank/DDBJ databases">
        <title>Evolution of Trichinella species and genotypes.</title>
        <authorList>
            <person name="Korhonen P.K."/>
            <person name="Edoardo P."/>
            <person name="Giuseppe L.R."/>
            <person name="Gasser R.B."/>
        </authorList>
    </citation>
    <scope>NUCLEOTIDE SEQUENCE [LARGE SCALE GENOMIC DNA]</scope>
    <source>
        <strain evidence="1">ISS3</strain>
    </source>
</reference>
<dbReference type="EMBL" id="JYDH01000175">
    <property type="protein sequence ID" value="KRY29294.1"/>
    <property type="molecule type" value="Genomic_DNA"/>
</dbReference>
<comment type="caution">
    <text evidence="1">The sequence shown here is derived from an EMBL/GenBank/DDBJ whole genome shotgun (WGS) entry which is preliminary data.</text>
</comment>
<evidence type="ECO:0000313" key="1">
    <source>
        <dbReference type="EMBL" id="KRY29294.1"/>
    </source>
</evidence>
<accession>A0A0V1AX28</accession>
<name>A0A0V1AX28_TRISP</name>
<evidence type="ECO:0000313" key="2">
    <source>
        <dbReference type="Proteomes" id="UP000054776"/>
    </source>
</evidence>
<gene>
    <name evidence="1" type="ORF">T01_3637</name>
</gene>